<name>A0ABQ4ZTV1_9ASTR</name>
<sequence>MLGRRSFAQLCDTPLEAFNNEANRLSRMDDDLFTYEVEVANIPCDSKIDDDSEHEADDDMRYDPSDVAFTECSLEEESSDDMDQLLQF</sequence>
<keyword evidence="2" id="KW-1185">Reference proteome</keyword>
<accession>A0ABQ4ZTV1</accession>
<evidence type="ECO:0000313" key="2">
    <source>
        <dbReference type="Proteomes" id="UP001151760"/>
    </source>
</evidence>
<proteinExistence type="predicted"/>
<gene>
    <name evidence="1" type="ORF">Tco_0800641</name>
</gene>
<dbReference type="Proteomes" id="UP001151760">
    <property type="component" value="Unassembled WGS sequence"/>
</dbReference>
<protein>
    <submittedName>
        <fullName evidence="1">Uncharacterized protein</fullName>
    </submittedName>
</protein>
<reference evidence="1" key="1">
    <citation type="journal article" date="2022" name="Int. J. Mol. Sci.">
        <title>Draft Genome of Tanacetum Coccineum: Genomic Comparison of Closely Related Tanacetum-Family Plants.</title>
        <authorList>
            <person name="Yamashiro T."/>
            <person name="Shiraishi A."/>
            <person name="Nakayama K."/>
            <person name="Satake H."/>
        </authorList>
    </citation>
    <scope>NUCLEOTIDE SEQUENCE</scope>
</reference>
<dbReference type="EMBL" id="BQNB010011674">
    <property type="protein sequence ID" value="GJS93673.1"/>
    <property type="molecule type" value="Genomic_DNA"/>
</dbReference>
<comment type="caution">
    <text evidence="1">The sequence shown here is derived from an EMBL/GenBank/DDBJ whole genome shotgun (WGS) entry which is preliminary data.</text>
</comment>
<reference evidence="1" key="2">
    <citation type="submission" date="2022-01" db="EMBL/GenBank/DDBJ databases">
        <authorList>
            <person name="Yamashiro T."/>
            <person name="Shiraishi A."/>
            <person name="Satake H."/>
            <person name="Nakayama K."/>
        </authorList>
    </citation>
    <scope>NUCLEOTIDE SEQUENCE</scope>
</reference>
<evidence type="ECO:0000313" key="1">
    <source>
        <dbReference type="EMBL" id="GJS93673.1"/>
    </source>
</evidence>
<organism evidence="1 2">
    <name type="scientific">Tanacetum coccineum</name>
    <dbReference type="NCBI Taxonomy" id="301880"/>
    <lineage>
        <taxon>Eukaryota</taxon>
        <taxon>Viridiplantae</taxon>
        <taxon>Streptophyta</taxon>
        <taxon>Embryophyta</taxon>
        <taxon>Tracheophyta</taxon>
        <taxon>Spermatophyta</taxon>
        <taxon>Magnoliopsida</taxon>
        <taxon>eudicotyledons</taxon>
        <taxon>Gunneridae</taxon>
        <taxon>Pentapetalae</taxon>
        <taxon>asterids</taxon>
        <taxon>campanulids</taxon>
        <taxon>Asterales</taxon>
        <taxon>Asteraceae</taxon>
        <taxon>Asteroideae</taxon>
        <taxon>Anthemideae</taxon>
        <taxon>Anthemidinae</taxon>
        <taxon>Tanacetum</taxon>
    </lineage>
</organism>